<name>A0AAI9TKI9_PENTH</name>
<reference evidence="2" key="2">
    <citation type="journal article" date="2016" name="Fungal Biol.">
        <title>Ochratoxin A production by Penicillium thymicola.</title>
        <authorList>
            <person name="Nguyen H.D.T."/>
            <person name="McMullin D.R."/>
            <person name="Ponomareva E."/>
            <person name="Riley R."/>
            <person name="Pomraning K.R."/>
            <person name="Baker S.E."/>
            <person name="Seifert K.A."/>
        </authorList>
    </citation>
    <scope>NUCLEOTIDE SEQUENCE</scope>
    <source>
        <strain evidence="2">DAOM 180753</strain>
    </source>
</reference>
<gene>
    <name evidence="2" type="ORF">VN97_g4289</name>
</gene>
<dbReference type="AlphaFoldDB" id="A0AAI9TKI9"/>
<evidence type="ECO:0000313" key="2">
    <source>
        <dbReference type="EMBL" id="KAJ9489002.1"/>
    </source>
</evidence>
<comment type="caution">
    <text evidence="2">The sequence shown here is derived from an EMBL/GenBank/DDBJ whole genome shotgun (WGS) entry which is preliminary data.</text>
</comment>
<keyword evidence="3" id="KW-1185">Reference proteome</keyword>
<dbReference type="Proteomes" id="UP001227192">
    <property type="component" value="Unassembled WGS sequence"/>
</dbReference>
<evidence type="ECO:0000313" key="3">
    <source>
        <dbReference type="Proteomes" id="UP001227192"/>
    </source>
</evidence>
<feature type="compositionally biased region" description="Polar residues" evidence="1">
    <location>
        <begin position="51"/>
        <end position="69"/>
    </location>
</feature>
<organism evidence="2 3">
    <name type="scientific">Penicillium thymicola</name>
    <dbReference type="NCBI Taxonomy" id="293382"/>
    <lineage>
        <taxon>Eukaryota</taxon>
        <taxon>Fungi</taxon>
        <taxon>Dikarya</taxon>
        <taxon>Ascomycota</taxon>
        <taxon>Pezizomycotina</taxon>
        <taxon>Eurotiomycetes</taxon>
        <taxon>Eurotiomycetidae</taxon>
        <taxon>Eurotiales</taxon>
        <taxon>Aspergillaceae</taxon>
        <taxon>Penicillium</taxon>
    </lineage>
</organism>
<dbReference type="EMBL" id="LACB01000098">
    <property type="protein sequence ID" value="KAJ9489002.1"/>
    <property type="molecule type" value="Genomic_DNA"/>
</dbReference>
<proteinExistence type="predicted"/>
<accession>A0AAI9TKI9</accession>
<protein>
    <submittedName>
        <fullName evidence="2">Uncharacterized protein</fullName>
    </submittedName>
</protein>
<evidence type="ECO:0000256" key="1">
    <source>
        <dbReference type="SAM" id="MobiDB-lite"/>
    </source>
</evidence>
<feature type="region of interest" description="Disordered" evidence="1">
    <location>
        <begin position="44"/>
        <end position="69"/>
    </location>
</feature>
<reference evidence="2" key="1">
    <citation type="submission" date="2015-06" db="EMBL/GenBank/DDBJ databases">
        <authorList>
            <person name="Nguyen H."/>
        </authorList>
    </citation>
    <scope>NUCLEOTIDE SEQUENCE</scope>
    <source>
        <strain evidence="2">DAOM 180753</strain>
    </source>
</reference>
<sequence>MVHTLNYSSNRVPRRSIVILMPPWIVGFHFDTEMTCTEHCMNNREEKPRSHSTTLVASRNQPNSWADIC</sequence>